<organism evidence="1 2">
    <name type="scientific">Lusitaniella coriacea LEGE 07157</name>
    <dbReference type="NCBI Taxonomy" id="945747"/>
    <lineage>
        <taxon>Bacteria</taxon>
        <taxon>Bacillati</taxon>
        <taxon>Cyanobacteriota</taxon>
        <taxon>Cyanophyceae</taxon>
        <taxon>Spirulinales</taxon>
        <taxon>Lusitaniellaceae</taxon>
        <taxon>Lusitaniella</taxon>
    </lineage>
</organism>
<comment type="caution">
    <text evidence="1">The sequence shown here is derived from an EMBL/GenBank/DDBJ whole genome shotgun (WGS) entry which is preliminary data.</text>
</comment>
<dbReference type="EMBL" id="JADEWZ010000024">
    <property type="protein sequence ID" value="MBE9117410.1"/>
    <property type="molecule type" value="Genomic_DNA"/>
</dbReference>
<evidence type="ECO:0000313" key="2">
    <source>
        <dbReference type="Proteomes" id="UP000654482"/>
    </source>
</evidence>
<dbReference type="AlphaFoldDB" id="A0A8J7DYE0"/>
<reference evidence="1" key="1">
    <citation type="submission" date="2020-10" db="EMBL/GenBank/DDBJ databases">
        <authorList>
            <person name="Castelo-Branco R."/>
            <person name="Eusebio N."/>
            <person name="Adriana R."/>
            <person name="Vieira A."/>
            <person name="Brugerolle De Fraissinette N."/>
            <person name="Rezende De Castro R."/>
            <person name="Schneider M.P."/>
            <person name="Vasconcelos V."/>
            <person name="Leao P.N."/>
        </authorList>
    </citation>
    <scope>NUCLEOTIDE SEQUENCE</scope>
    <source>
        <strain evidence="1">LEGE 07157</strain>
    </source>
</reference>
<protein>
    <submittedName>
        <fullName evidence="1">Uncharacterized protein</fullName>
    </submittedName>
</protein>
<keyword evidence="2" id="KW-1185">Reference proteome</keyword>
<gene>
    <name evidence="1" type="ORF">IQ249_16035</name>
</gene>
<sequence>MPTLTDCYLRQTSSEEQKLYDHLLYCVQEETPVELIERFRQLFIEAKGYSDPEVRLALETLARSKDAEENFKLILNRCCHIPINRWQMKPKLHAAIPELVGLFENTLPPGGVHSRGGRRVRQLVQHFKDSEQYLTLQRLTRVVGPEITRQGSKSEAIGNLINRYPYLYEHCLLSDDCSYEHQQTVRQIKDRVQRRFELDLNKFVTYQVRLAGSKKGKFPESQSGRSIKPVSNPTLLSDRELGVALKHFVGKVDGDSTYQDLAHNFLAKSIQTPSYRDFKDELYEYLISSLDANYRKLQFNEKLYNYIKNTLPRYDYQKPNEFLLLRTSSKLLNFLVVESPHRPDHYIFVDMITNMGPTSTIAMLLKITLLCHQVKPHLERRFSILFNHYESANGDGVPWLIQSLENAHIALSIHFGSADLSHLRQIL</sequence>
<accession>A0A8J7DYE0</accession>
<evidence type="ECO:0000313" key="1">
    <source>
        <dbReference type="EMBL" id="MBE9117410.1"/>
    </source>
</evidence>
<dbReference type="RefSeq" id="WP_194030496.1">
    <property type="nucleotide sequence ID" value="NZ_JADEWZ010000024.1"/>
</dbReference>
<dbReference type="Proteomes" id="UP000654482">
    <property type="component" value="Unassembled WGS sequence"/>
</dbReference>
<name>A0A8J7DYE0_9CYAN</name>
<proteinExistence type="predicted"/>